<dbReference type="Proteomes" id="UP000634647">
    <property type="component" value="Unassembled WGS sequence"/>
</dbReference>
<dbReference type="GO" id="GO:0005524">
    <property type="term" value="F:ATP binding"/>
    <property type="evidence" value="ECO:0007669"/>
    <property type="project" value="UniProtKB-KW"/>
</dbReference>
<evidence type="ECO:0000313" key="11">
    <source>
        <dbReference type="EMBL" id="GHE05518.1"/>
    </source>
</evidence>
<feature type="transmembrane region" description="Helical" evidence="9">
    <location>
        <begin position="172"/>
        <end position="191"/>
    </location>
</feature>
<feature type="domain" description="ABC transporter" evidence="10">
    <location>
        <begin position="354"/>
        <end position="594"/>
    </location>
</feature>
<feature type="transmembrane region" description="Helical" evidence="9">
    <location>
        <begin position="21"/>
        <end position="39"/>
    </location>
</feature>
<dbReference type="EMBL" id="BNAB01000025">
    <property type="protein sequence ID" value="GHE05518.1"/>
    <property type="molecule type" value="Genomic_DNA"/>
</dbReference>
<evidence type="ECO:0000313" key="12">
    <source>
        <dbReference type="Proteomes" id="UP000634647"/>
    </source>
</evidence>
<sequence>MSDTTLETATAPARRRRMRHLWILALITAALVIAGPLFLDRFTVNVLTRSMTFAILAVTVDLLWGFTGILTFGQAAFFGAGAYATAMVLTHLGSTPGLMVLGLVLSIGLPVLLAAAVGWLTFYPGASDFYATVISLVVPIVVTQLIYSGGTWTGSSSGLVGYFALDLSLGGYFRLAGLSLVAVVVAALIFVRSDAGRVLTAIRDNETRCAYLGISTQKVKIALTAVLAGVTGFAGFIYANSSGVVAPENAGFVFGTQLVVWTALGGRGTVIGPALGAVAIDYLSAQLSGQMPFLWQLVIGTLFVVMIIFMPNGLAALATGWRRMRRPADGVSPELVALPPRAGRGGPAGAEPLLQIEKLEKSYGSQKVLEDITLEVRRGELVSLVGPNGAGKTTLMRCMTDGKVASGGSVRIHGTGIHGMVPDQIVACGIGRKFQVASVFDSLTVAECLRMARVSHESPSFLRSADSLSLPQAAIEILRLTGLDQHLGREVSLLSHGQKQSLELAMVVSLEPELILLDEPTAGLTAAERATIGKVLVRLTSELGLAAILVEHDLDFVRDISSRIVVLHQGRLVLDGTVEEVVNDEIVKRIYSGGDHV</sequence>
<dbReference type="InterPro" id="IPR003439">
    <property type="entry name" value="ABC_transporter-like_ATP-bd"/>
</dbReference>
<comment type="caution">
    <text evidence="11">The sequence shown here is derived from an EMBL/GenBank/DDBJ whole genome shotgun (WGS) entry which is preliminary data.</text>
</comment>
<evidence type="ECO:0000256" key="9">
    <source>
        <dbReference type="SAM" id="Phobius"/>
    </source>
</evidence>
<evidence type="ECO:0000256" key="5">
    <source>
        <dbReference type="ARBA" id="ARBA00022741"/>
    </source>
</evidence>
<evidence type="ECO:0000256" key="8">
    <source>
        <dbReference type="ARBA" id="ARBA00023136"/>
    </source>
</evidence>
<gene>
    <name evidence="11" type="ORF">GCM10008024_36680</name>
</gene>
<dbReference type="RefSeq" id="WP_244521059.1">
    <property type="nucleotide sequence ID" value="NZ_BNAB01000025.1"/>
</dbReference>
<evidence type="ECO:0000256" key="3">
    <source>
        <dbReference type="ARBA" id="ARBA00022475"/>
    </source>
</evidence>
<feature type="transmembrane region" description="Helical" evidence="9">
    <location>
        <begin position="75"/>
        <end position="92"/>
    </location>
</feature>
<comment type="subcellular location">
    <subcellularLocation>
        <location evidence="1">Cell membrane</location>
        <topology evidence="1">Multi-pass membrane protein</topology>
    </subcellularLocation>
</comment>
<dbReference type="InterPro" id="IPR051120">
    <property type="entry name" value="ABC_AA/LPS_Transport"/>
</dbReference>
<reference evidence="11" key="1">
    <citation type="journal article" date="2014" name="Int. J. Syst. Evol. Microbiol.">
        <title>Complete genome sequence of Corynebacterium casei LMG S-19264T (=DSM 44701T), isolated from a smear-ripened cheese.</title>
        <authorList>
            <consortium name="US DOE Joint Genome Institute (JGI-PGF)"/>
            <person name="Walter F."/>
            <person name="Albersmeier A."/>
            <person name="Kalinowski J."/>
            <person name="Ruckert C."/>
        </authorList>
    </citation>
    <scope>NUCLEOTIDE SEQUENCE</scope>
    <source>
        <strain evidence="11">CGMCC 1.10859</strain>
    </source>
</reference>
<keyword evidence="8 9" id="KW-0472">Membrane</keyword>
<evidence type="ECO:0000256" key="6">
    <source>
        <dbReference type="ARBA" id="ARBA00022840"/>
    </source>
</evidence>
<keyword evidence="4 9" id="KW-0812">Transmembrane</keyword>
<reference evidence="11" key="2">
    <citation type="submission" date="2023-06" db="EMBL/GenBank/DDBJ databases">
        <authorList>
            <person name="Sun Q."/>
            <person name="Zhou Y."/>
        </authorList>
    </citation>
    <scope>NUCLEOTIDE SEQUENCE</scope>
    <source>
        <strain evidence="11">CGMCC 1.10859</strain>
    </source>
</reference>
<dbReference type="Gene3D" id="3.40.50.300">
    <property type="entry name" value="P-loop containing nucleotide triphosphate hydrolases"/>
    <property type="match status" value="1"/>
</dbReference>
<dbReference type="GO" id="GO:0015658">
    <property type="term" value="F:branched-chain amino acid transmembrane transporter activity"/>
    <property type="evidence" value="ECO:0007669"/>
    <property type="project" value="InterPro"/>
</dbReference>
<feature type="transmembrane region" description="Helical" evidence="9">
    <location>
        <begin position="51"/>
        <end position="70"/>
    </location>
</feature>
<evidence type="ECO:0000256" key="2">
    <source>
        <dbReference type="ARBA" id="ARBA00022448"/>
    </source>
</evidence>
<dbReference type="Pfam" id="PF02653">
    <property type="entry name" value="BPD_transp_2"/>
    <property type="match status" value="1"/>
</dbReference>
<keyword evidence="5" id="KW-0547">Nucleotide-binding</keyword>
<dbReference type="SMART" id="SM00382">
    <property type="entry name" value="AAA"/>
    <property type="match status" value="1"/>
</dbReference>
<evidence type="ECO:0000256" key="4">
    <source>
        <dbReference type="ARBA" id="ARBA00022692"/>
    </source>
</evidence>
<dbReference type="PANTHER" id="PTHR45772">
    <property type="entry name" value="CONSERVED COMPONENT OF ABC TRANSPORTER FOR NATURAL AMINO ACIDS-RELATED"/>
    <property type="match status" value="1"/>
</dbReference>
<dbReference type="GO" id="GO:0005886">
    <property type="term" value="C:plasma membrane"/>
    <property type="evidence" value="ECO:0007669"/>
    <property type="project" value="UniProtKB-SubCell"/>
</dbReference>
<keyword evidence="6 11" id="KW-0067">ATP-binding</keyword>
<accession>A0AAN4UUU9</accession>
<dbReference type="InterPro" id="IPR043428">
    <property type="entry name" value="LivM-like"/>
</dbReference>
<protein>
    <submittedName>
        <fullName evidence="11">ABC transporter ATP-binding protein</fullName>
    </submittedName>
</protein>
<name>A0AAN4UUU9_9RHOB</name>
<dbReference type="InterPro" id="IPR027417">
    <property type="entry name" value="P-loop_NTPase"/>
</dbReference>
<dbReference type="Pfam" id="PF00005">
    <property type="entry name" value="ABC_tran"/>
    <property type="match status" value="1"/>
</dbReference>
<dbReference type="AlphaFoldDB" id="A0AAN4UUU9"/>
<keyword evidence="2" id="KW-0813">Transport</keyword>
<proteinExistence type="predicted"/>
<dbReference type="SUPFAM" id="SSF52540">
    <property type="entry name" value="P-loop containing nucleoside triphosphate hydrolases"/>
    <property type="match status" value="1"/>
</dbReference>
<feature type="transmembrane region" description="Helical" evidence="9">
    <location>
        <begin position="221"/>
        <end position="239"/>
    </location>
</feature>
<dbReference type="CDD" id="cd06581">
    <property type="entry name" value="TM_PBP1_LivM_like"/>
    <property type="match status" value="1"/>
</dbReference>
<evidence type="ECO:0000256" key="1">
    <source>
        <dbReference type="ARBA" id="ARBA00004651"/>
    </source>
</evidence>
<feature type="transmembrane region" description="Helical" evidence="9">
    <location>
        <begin position="129"/>
        <end position="152"/>
    </location>
</feature>
<evidence type="ECO:0000259" key="10">
    <source>
        <dbReference type="PROSITE" id="PS50893"/>
    </source>
</evidence>
<organism evidence="11 12">
    <name type="scientific">Allgaiera indica</name>
    <dbReference type="NCBI Taxonomy" id="765699"/>
    <lineage>
        <taxon>Bacteria</taxon>
        <taxon>Pseudomonadati</taxon>
        <taxon>Pseudomonadota</taxon>
        <taxon>Alphaproteobacteria</taxon>
        <taxon>Rhodobacterales</taxon>
        <taxon>Paracoccaceae</taxon>
        <taxon>Allgaiera</taxon>
    </lineage>
</organism>
<dbReference type="PROSITE" id="PS50893">
    <property type="entry name" value="ABC_TRANSPORTER_2"/>
    <property type="match status" value="1"/>
</dbReference>
<feature type="transmembrane region" description="Helical" evidence="9">
    <location>
        <begin position="293"/>
        <end position="317"/>
    </location>
</feature>
<evidence type="ECO:0000256" key="7">
    <source>
        <dbReference type="ARBA" id="ARBA00022989"/>
    </source>
</evidence>
<dbReference type="InterPro" id="IPR003593">
    <property type="entry name" value="AAA+_ATPase"/>
</dbReference>
<feature type="transmembrane region" description="Helical" evidence="9">
    <location>
        <begin position="98"/>
        <end position="122"/>
    </location>
</feature>
<dbReference type="GO" id="GO:0016887">
    <property type="term" value="F:ATP hydrolysis activity"/>
    <property type="evidence" value="ECO:0007669"/>
    <property type="project" value="InterPro"/>
</dbReference>
<keyword evidence="3" id="KW-1003">Cell membrane</keyword>
<dbReference type="InterPro" id="IPR001851">
    <property type="entry name" value="ABC_transp_permease"/>
</dbReference>
<keyword evidence="7 9" id="KW-1133">Transmembrane helix</keyword>